<evidence type="ECO:0000313" key="5">
    <source>
        <dbReference type="Proteomes" id="UP000325462"/>
    </source>
</evidence>
<evidence type="ECO:0000256" key="1">
    <source>
        <dbReference type="SAM" id="MobiDB-lite"/>
    </source>
</evidence>
<evidence type="ECO:0000313" key="4">
    <source>
        <dbReference type="Proteomes" id="UP000293637"/>
    </source>
</evidence>
<dbReference type="Pfam" id="PF11208">
    <property type="entry name" value="DUF2992"/>
    <property type="match status" value="1"/>
</dbReference>
<evidence type="ECO:0000313" key="2">
    <source>
        <dbReference type="EMBL" id="QEX39441.1"/>
    </source>
</evidence>
<organism evidence="3 4">
    <name type="scientific">Staphylococcus lugdunensis</name>
    <dbReference type="NCBI Taxonomy" id="28035"/>
    <lineage>
        <taxon>Bacteria</taxon>
        <taxon>Bacillati</taxon>
        <taxon>Bacillota</taxon>
        <taxon>Bacilli</taxon>
        <taxon>Bacillales</taxon>
        <taxon>Staphylococcaceae</taxon>
        <taxon>Staphylococcus</taxon>
    </lineage>
</organism>
<protein>
    <submittedName>
        <fullName evidence="3">DUF2992 family protein</fullName>
    </submittedName>
</protein>
<dbReference type="AlphaFoldDB" id="A0A292DFZ3"/>
<sequence length="135" mass="16078">MELSILHDGQFFIGLVEYRKGQKVKFVKYTFGVEPDDEVVLQFITNHLLACLDDAEVEINSKPPKKHLNPKRLQRRVAKEQKQPKDLTKAQMALKEEQQRKKKRRKQRYKADKEAEKAYKRRVKRIKAKEKHKGH</sequence>
<feature type="compositionally biased region" description="Basic residues" evidence="1">
    <location>
        <begin position="119"/>
        <end position="135"/>
    </location>
</feature>
<feature type="compositionally biased region" description="Basic and acidic residues" evidence="1">
    <location>
        <begin position="77"/>
        <end position="99"/>
    </location>
</feature>
<reference evidence="2 5" key="2">
    <citation type="submission" date="2019-07" db="EMBL/GenBank/DDBJ databases">
        <title>Comparative genome analysis of staphylococcus lugdunensis shows clonal complex-dependent diversity of the putative virulence factor, ess/type vii locus.</title>
        <authorList>
            <person name="Lebeurre J."/>
            <person name="Dahyot S."/>
            <person name="Diene S."/>
            <person name="Paulay A."/>
            <person name="Aubourg M."/>
            <person name="Argemi X."/>
            <person name="Giard J.-C."/>
            <person name="Tournier I."/>
            <person name="Francois P."/>
            <person name="Pestel-Caron M."/>
        </authorList>
    </citation>
    <scope>NUCLEOTIDE SEQUENCE [LARGE SCALE GENOMIC DNA]</scope>
    <source>
        <strain evidence="2 5">SL13</strain>
    </source>
</reference>
<accession>A0A292DFZ3</accession>
<proteinExistence type="predicted"/>
<dbReference type="EMBL" id="SCHB01000002">
    <property type="protein sequence ID" value="TBW73085.1"/>
    <property type="molecule type" value="Genomic_DNA"/>
</dbReference>
<feature type="region of interest" description="Disordered" evidence="1">
    <location>
        <begin position="61"/>
        <end position="135"/>
    </location>
</feature>
<dbReference type="Proteomes" id="UP000293637">
    <property type="component" value="Unassembled WGS sequence"/>
</dbReference>
<dbReference type="OMA" id="YDGQFWV"/>
<name>A0A292DFZ3_STALU</name>
<dbReference type="InterPro" id="IPR016787">
    <property type="entry name" value="UCP021328"/>
</dbReference>
<dbReference type="GeneID" id="58090293"/>
<keyword evidence="5" id="KW-1185">Reference proteome</keyword>
<feature type="compositionally biased region" description="Basic and acidic residues" evidence="1">
    <location>
        <begin position="109"/>
        <end position="118"/>
    </location>
</feature>
<gene>
    <name evidence="3" type="ORF">EQ812_04370</name>
    <name evidence="2" type="ORF">FO454_11215</name>
</gene>
<feature type="compositionally biased region" description="Basic residues" evidence="1">
    <location>
        <begin position="63"/>
        <end position="76"/>
    </location>
</feature>
<reference evidence="3 4" key="1">
    <citation type="journal article" date="2019" name="Sci. Transl. Med.">
        <title>Quorum sensing between bacterial species on the skin protects against epidermal injury in atopic dermatitis.</title>
        <authorList>
            <person name="Williams M.R."/>
        </authorList>
    </citation>
    <scope>NUCLEOTIDE SEQUENCE [LARGE SCALE GENOMIC DNA]</scope>
    <source>
        <strain evidence="3 4">E7</strain>
    </source>
</reference>
<dbReference type="Proteomes" id="UP000325462">
    <property type="component" value="Chromosome"/>
</dbReference>
<evidence type="ECO:0000313" key="3">
    <source>
        <dbReference type="EMBL" id="TBW73085.1"/>
    </source>
</evidence>
<dbReference type="PIRSF" id="PIRSF021328">
    <property type="entry name" value="UCP021328"/>
    <property type="match status" value="1"/>
</dbReference>
<dbReference type="EMBL" id="CP041722">
    <property type="protein sequence ID" value="QEX39441.1"/>
    <property type="molecule type" value="Genomic_DNA"/>
</dbReference>
<dbReference type="RefSeq" id="WP_002479313.1">
    <property type="nucleotide sequence ID" value="NZ_AP021848.1"/>
</dbReference>